<feature type="coiled-coil region" evidence="1">
    <location>
        <begin position="415"/>
        <end position="453"/>
    </location>
</feature>
<name>A0A8S9ZRT0_9BILA</name>
<feature type="coiled-coil region" evidence="1">
    <location>
        <begin position="12"/>
        <end position="82"/>
    </location>
</feature>
<evidence type="ECO:0000313" key="4">
    <source>
        <dbReference type="Proteomes" id="UP000605970"/>
    </source>
</evidence>
<comment type="caution">
    <text evidence="3">The sequence shown here is derived from an EMBL/GenBank/DDBJ whole genome shotgun (WGS) entry which is preliminary data.</text>
</comment>
<evidence type="ECO:0000256" key="2">
    <source>
        <dbReference type="SAM" id="MobiDB-lite"/>
    </source>
</evidence>
<gene>
    <name evidence="3" type="ORF">Mgra_00004663</name>
</gene>
<feature type="region of interest" description="Disordered" evidence="2">
    <location>
        <begin position="321"/>
        <end position="342"/>
    </location>
</feature>
<dbReference type="AlphaFoldDB" id="A0A8S9ZRT0"/>
<feature type="coiled-coil region" evidence="1">
    <location>
        <begin position="116"/>
        <end position="159"/>
    </location>
</feature>
<dbReference type="OrthoDB" id="2133912at2759"/>
<dbReference type="PANTHER" id="PTHR14240">
    <property type="entry name" value="RETINITIS PIGMENTOSA GTPASE REGULATOR-INTERACTING PROTEIN"/>
    <property type="match status" value="1"/>
</dbReference>
<dbReference type="Proteomes" id="UP000605970">
    <property type="component" value="Unassembled WGS sequence"/>
</dbReference>
<keyword evidence="4" id="KW-1185">Reference proteome</keyword>
<accession>A0A8S9ZRT0</accession>
<dbReference type="GO" id="GO:0035869">
    <property type="term" value="C:ciliary transition zone"/>
    <property type="evidence" value="ECO:0007669"/>
    <property type="project" value="TreeGrafter"/>
</dbReference>
<evidence type="ECO:0000256" key="1">
    <source>
        <dbReference type="SAM" id="Coils"/>
    </source>
</evidence>
<evidence type="ECO:0000313" key="3">
    <source>
        <dbReference type="EMBL" id="KAF7635944.1"/>
    </source>
</evidence>
<reference evidence="3" key="1">
    <citation type="journal article" date="2020" name="Ecol. Evol.">
        <title>Genome structure and content of the rice root-knot nematode (Meloidogyne graminicola).</title>
        <authorList>
            <person name="Phan N.T."/>
            <person name="Danchin E.G.J."/>
            <person name="Klopp C."/>
            <person name="Perfus-Barbeoch L."/>
            <person name="Kozlowski D.K."/>
            <person name="Koutsovoulos G.D."/>
            <person name="Lopez-Roques C."/>
            <person name="Bouchez O."/>
            <person name="Zahm M."/>
            <person name="Besnard G."/>
            <person name="Bellafiore S."/>
        </authorList>
    </citation>
    <scope>NUCLEOTIDE SEQUENCE</scope>
    <source>
        <strain evidence="3">VN-18</strain>
    </source>
</reference>
<dbReference type="EMBL" id="JABEBT010000036">
    <property type="protein sequence ID" value="KAF7635944.1"/>
    <property type="molecule type" value="Genomic_DNA"/>
</dbReference>
<dbReference type="PANTHER" id="PTHR14240:SF1">
    <property type="entry name" value="PROTEIN FANTOM-RELATED"/>
    <property type="match status" value="1"/>
</dbReference>
<organism evidence="3 4">
    <name type="scientific">Meloidogyne graminicola</name>
    <dbReference type="NCBI Taxonomy" id="189291"/>
    <lineage>
        <taxon>Eukaryota</taxon>
        <taxon>Metazoa</taxon>
        <taxon>Ecdysozoa</taxon>
        <taxon>Nematoda</taxon>
        <taxon>Chromadorea</taxon>
        <taxon>Rhabditida</taxon>
        <taxon>Tylenchina</taxon>
        <taxon>Tylenchomorpha</taxon>
        <taxon>Tylenchoidea</taxon>
        <taxon>Meloidogynidae</taxon>
        <taxon>Meloidogyninae</taxon>
        <taxon>Meloidogyne</taxon>
    </lineage>
</organism>
<sequence>MSARAPIERWSRNELEERFHNVSDEVKILKQNNQKMQKEIKIMNGRISAGNESSRKQNNNELDELQRTNKVLSQKLKVLKHQLLNYSTTNTIPTITKIHQKLMMKQIIKYGKNPTNSILENKNELKEIEKNNLNKIDELEKLNNRLKEIIKQNKTIIAENDDLRFSLEKSEKKLLTLSKEYDKIVIELTNTKNGYQSQSESLSSFREEFQRRIENSSKTAQISDRELAILREEYNTLKIVYNKLINHSLEEENNGKKTIEELNRLRTELKQNNYEIDYERQQFEQKLNKLNLQNEQLKKELLLEKERNSINKINLNKNEKKEKYNEEEKEEENKIKEKQTNSSDKEDILLNKLFKDVISIIENDIKFIGNKKIINENNEGIKGLEENFRWHKMYEEVYEELEKIRQLLFNEHELNNRLKDELKQKIIENEDLKEKYENKLNEIEKELIKKDNETFKIEKTLKSIIDGKEIFNNNNYSTELSLTISKLILTENCLNLIENKNPTIFIAIGINIELYYVQNDMNYKFCSKAIISLKKLLSIKTQTYLKII</sequence>
<dbReference type="InterPro" id="IPR031139">
    <property type="entry name" value="RPGRIP1_fam"/>
</dbReference>
<dbReference type="GO" id="GO:1905515">
    <property type="term" value="P:non-motile cilium assembly"/>
    <property type="evidence" value="ECO:0007669"/>
    <property type="project" value="TreeGrafter"/>
</dbReference>
<protein>
    <submittedName>
        <fullName evidence="3">Uncharacterized protein</fullName>
    </submittedName>
</protein>
<keyword evidence="1" id="KW-0175">Coiled coil</keyword>
<proteinExistence type="predicted"/>